<accession>A0ABU7LK46</accession>
<feature type="signal peptide" evidence="1">
    <location>
        <begin position="1"/>
        <end position="24"/>
    </location>
</feature>
<evidence type="ECO:0000256" key="1">
    <source>
        <dbReference type="SAM" id="SignalP"/>
    </source>
</evidence>
<evidence type="ECO:0008006" key="4">
    <source>
        <dbReference type="Google" id="ProtNLM"/>
    </source>
</evidence>
<evidence type="ECO:0000313" key="3">
    <source>
        <dbReference type="Proteomes" id="UP001336020"/>
    </source>
</evidence>
<gene>
    <name evidence="2" type="ORF">Q7514_30880</name>
</gene>
<proteinExistence type="predicted"/>
<feature type="chain" id="PRO_5046552160" description="Secreted protein" evidence="1">
    <location>
        <begin position="25"/>
        <end position="153"/>
    </location>
</feature>
<name>A0ABU7LK46_9NOCA</name>
<protein>
    <recommendedName>
        <fullName evidence="4">Secreted protein</fullName>
    </recommendedName>
</protein>
<dbReference type="EMBL" id="JAUTXY010000024">
    <property type="protein sequence ID" value="MEE2061940.1"/>
    <property type="molecule type" value="Genomic_DNA"/>
</dbReference>
<keyword evidence="1" id="KW-0732">Signal</keyword>
<dbReference type="RefSeq" id="WP_330137072.1">
    <property type="nucleotide sequence ID" value="NZ_JAUTXY010000024.1"/>
</dbReference>
<sequence>MNKNTSRAVRAAAVVAVGGAAAFAGTGTGAAAPIDFQPIPVLCPAGIAETQSLTHTENDAVEGDEVLYVVNQQSVGGGTVSWINVNTGVTGTATLESTEGLWGAPAALTEPEAGTVLAAIWGMHENEAGEQCFLLPGVDIAQVPGEVEIPEDE</sequence>
<evidence type="ECO:0000313" key="2">
    <source>
        <dbReference type="EMBL" id="MEE2061940.1"/>
    </source>
</evidence>
<comment type="caution">
    <text evidence="2">The sequence shown here is derived from an EMBL/GenBank/DDBJ whole genome shotgun (WGS) entry which is preliminary data.</text>
</comment>
<organism evidence="2 3">
    <name type="scientific">Rhodococcus artemisiae</name>
    <dbReference type="NCBI Taxonomy" id="714159"/>
    <lineage>
        <taxon>Bacteria</taxon>
        <taxon>Bacillati</taxon>
        <taxon>Actinomycetota</taxon>
        <taxon>Actinomycetes</taxon>
        <taxon>Mycobacteriales</taxon>
        <taxon>Nocardiaceae</taxon>
        <taxon>Rhodococcus</taxon>
    </lineage>
</organism>
<reference evidence="2 3" key="1">
    <citation type="submission" date="2023-07" db="EMBL/GenBank/DDBJ databases">
        <authorList>
            <person name="Girao M."/>
            <person name="Carvalho M.F."/>
        </authorList>
    </citation>
    <scope>NUCLEOTIDE SEQUENCE [LARGE SCALE GENOMIC DNA]</scope>
    <source>
        <strain evidence="2 3">YIM65754</strain>
    </source>
</reference>
<keyword evidence="3" id="KW-1185">Reference proteome</keyword>
<dbReference type="Proteomes" id="UP001336020">
    <property type="component" value="Unassembled WGS sequence"/>
</dbReference>